<comment type="caution">
    <text evidence="5">The sequence shown here is derived from an EMBL/GenBank/DDBJ whole genome shotgun (WGS) entry which is preliminary data.</text>
</comment>
<evidence type="ECO:0000313" key="6">
    <source>
        <dbReference type="Proteomes" id="UP001500767"/>
    </source>
</evidence>
<keyword evidence="3 4" id="KW-0418">Kinase</keyword>
<dbReference type="Proteomes" id="UP001500767">
    <property type="component" value="Unassembled WGS sequence"/>
</dbReference>
<evidence type="ECO:0000256" key="1">
    <source>
        <dbReference type="ARBA" id="ARBA00006284"/>
    </source>
</evidence>
<sequence length="375" mass="36666">MRVVAAFDSFKGSLTSREAGEAAAAGVRAAVSGAEVVVVGVADGGEGLVDALLVSGGREVVVDAVDPFGRPLRAGFGVLDDGTVVLEAARTIGLDLVGTVDTSVPLRASSYGLGLQLAAALVSGAPRVLVGLGGSATTDGGTGLLAALGARLRTRWGDVAHGNLLPDVLAIDALPDLGRVEVLTDVTSPLLGPTGAARLFGPQKGADDVHVALLEAQMERWASLLAAAAGRSVADVVSTPGAGAAGGLGAALLACGARLLPGFARVAELVGLAHALVGADLVLTGEGSFDAQSALGKGPVGVADLAREAGVPVVVLAGRVAHPLGPTGDRVDAAFGIHAGPLPLSEALDPAVAAAGLSAAAGEVARLVARSVRGR</sequence>
<organism evidence="5 6">
    <name type="scientific">Microlunatus spumicola</name>
    <dbReference type="NCBI Taxonomy" id="81499"/>
    <lineage>
        <taxon>Bacteria</taxon>
        <taxon>Bacillati</taxon>
        <taxon>Actinomycetota</taxon>
        <taxon>Actinomycetes</taxon>
        <taxon>Propionibacteriales</taxon>
        <taxon>Propionibacteriaceae</taxon>
        <taxon>Microlunatus</taxon>
    </lineage>
</organism>
<dbReference type="Gene3D" id="3.40.50.10350">
    <property type="entry name" value="Glycerate kinase, domain 1"/>
    <property type="match status" value="1"/>
</dbReference>
<dbReference type="SUPFAM" id="SSF110738">
    <property type="entry name" value="Glycerate kinase I"/>
    <property type="match status" value="1"/>
</dbReference>
<evidence type="ECO:0000313" key="5">
    <source>
        <dbReference type="EMBL" id="GAA3553730.1"/>
    </source>
</evidence>
<dbReference type="PANTHER" id="PTHR21599:SF0">
    <property type="entry name" value="GLYCERATE KINASE"/>
    <property type="match status" value="1"/>
</dbReference>
<reference evidence="6" key="1">
    <citation type="journal article" date="2019" name="Int. J. Syst. Evol. Microbiol.">
        <title>The Global Catalogue of Microorganisms (GCM) 10K type strain sequencing project: providing services to taxonomists for standard genome sequencing and annotation.</title>
        <authorList>
            <consortium name="The Broad Institute Genomics Platform"/>
            <consortium name="The Broad Institute Genome Sequencing Center for Infectious Disease"/>
            <person name="Wu L."/>
            <person name="Ma J."/>
        </authorList>
    </citation>
    <scope>NUCLEOTIDE SEQUENCE [LARGE SCALE GENOMIC DNA]</scope>
    <source>
        <strain evidence="6">JCM 16540</strain>
    </source>
</reference>
<dbReference type="PIRSF" id="PIRSF006078">
    <property type="entry name" value="GlxK"/>
    <property type="match status" value="1"/>
</dbReference>
<proteinExistence type="inferred from homology"/>
<name>A0ABP6WP27_9ACTN</name>
<keyword evidence="6" id="KW-1185">Reference proteome</keyword>
<dbReference type="InterPro" id="IPR036129">
    <property type="entry name" value="Glycerate_kinase_sf"/>
</dbReference>
<dbReference type="GO" id="GO:0016301">
    <property type="term" value="F:kinase activity"/>
    <property type="evidence" value="ECO:0007669"/>
    <property type="project" value="UniProtKB-KW"/>
</dbReference>
<evidence type="ECO:0000256" key="4">
    <source>
        <dbReference type="PIRNR" id="PIRNR006078"/>
    </source>
</evidence>
<dbReference type="Pfam" id="PF02595">
    <property type="entry name" value="Gly_kinase"/>
    <property type="match status" value="1"/>
</dbReference>
<comment type="similarity">
    <text evidence="1 4">Belongs to the glycerate kinase type-1 family.</text>
</comment>
<evidence type="ECO:0000256" key="2">
    <source>
        <dbReference type="ARBA" id="ARBA00022679"/>
    </source>
</evidence>
<dbReference type="RefSeq" id="WP_204912288.1">
    <property type="nucleotide sequence ID" value="NZ_BAAAYR010000001.1"/>
</dbReference>
<dbReference type="Gene3D" id="3.90.1510.10">
    <property type="entry name" value="Glycerate kinase, domain 2"/>
    <property type="match status" value="1"/>
</dbReference>
<dbReference type="InterPro" id="IPR004381">
    <property type="entry name" value="Glycerate_kinase"/>
</dbReference>
<accession>A0ABP6WP27</accession>
<dbReference type="InterPro" id="IPR018193">
    <property type="entry name" value="Glyc_kinase_flavodox-like_fold"/>
</dbReference>
<dbReference type="EMBL" id="BAAAYR010000001">
    <property type="protein sequence ID" value="GAA3553730.1"/>
    <property type="molecule type" value="Genomic_DNA"/>
</dbReference>
<dbReference type="InterPro" id="IPR018197">
    <property type="entry name" value="Glycerate_kinase_RE-like"/>
</dbReference>
<gene>
    <name evidence="5" type="ORF">GCM10022197_06050</name>
</gene>
<dbReference type="PANTHER" id="PTHR21599">
    <property type="entry name" value="GLYCERATE KINASE"/>
    <property type="match status" value="1"/>
</dbReference>
<protein>
    <submittedName>
        <fullName evidence="5">Glycerate kinase</fullName>
    </submittedName>
</protein>
<dbReference type="NCBIfam" id="TIGR00045">
    <property type="entry name" value="glycerate kinase"/>
    <property type="match status" value="1"/>
</dbReference>
<keyword evidence="2 4" id="KW-0808">Transferase</keyword>
<evidence type="ECO:0000256" key="3">
    <source>
        <dbReference type="ARBA" id="ARBA00022777"/>
    </source>
</evidence>